<feature type="region of interest" description="Disordered" evidence="1">
    <location>
        <begin position="210"/>
        <end position="267"/>
    </location>
</feature>
<evidence type="ECO:0000313" key="2">
    <source>
        <dbReference type="EMBL" id="MBW0528206.1"/>
    </source>
</evidence>
<dbReference type="EMBL" id="AVOT02034153">
    <property type="protein sequence ID" value="MBW0528206.1"/>
    <property type="molecule type" value="Genomic_DNA"/>
</dbReference>
<sequence length="267" mass="30357">MWTPIATHRSRKPQSSASIQGKPTLTTCIGKITIINPAVISKGKFPKAVESKFVQGTVKETLDSKGTSQRTEKACPEPEDMEEDTLDTVVDDKILRKFIPTMPFTLQFNRNLKPEDWKDMDQVLQLHQLLKYLFEWSMDNKRLNLAFHWAELEASFQKICLKEIDSKDLMVITKGWNPTRKFRLLEVRASRIRENQEIIQAIEEHLTHTGLTQIPSGSPGVGQTNSPVASHHSGTSRSVAKSEHSSQSQEVSRRRQVYKGKNKASFN</sequence>
<feature type="region of interest" description="Disordered" evidence="1">
    <location>
        <begin position="1"/>
        <end position="21"/>
    </location>
</feature>
<organism evidence="2 3">
    <name type="scientific">Austropuccinia psidii MF-1</name>
    <dbReference type="NCBI Taxonomy" id="1389203"/>
    <lineage>
        <taxon>Eukaryota</taxon>
        <taxon>Fungi</taxon>
        <taxon>Dikarya</taxon>
        <taxon>Basidiomycota</taxon>
        <taxon>Pucciniomycotina</taxon>
        <taxon>Pucciniomycetes</taxon>
        <taxon>Pucciniales</taxon>
        <taxon>Sphaerophragmiaceae</taxon>
        <taxon>Austropuccinia</taxon>
    </lineage>
</organism>
<gene>
    <name evidence="2" type="ORF">O181_067921</name>
</gene>
<accession>A0A9Q3I3H5</accession>
<comment type="caution">
    <text evidence="2">The sequence shown here is derived from an EMBL/GenBank/DDBJ whole genome shotgun (WGS) entry which is preliminary data.</text>
</comment>
<name>A0A9Q3I3H5_9BASI</name>
<dbReference type="AlphaFoldDB" id="A0A9Q3I3H5"/>
<keyword evidence="3" id="KW-1185">Reference proteome</keyword>
<evidence type="ECO:0000256" key="1">
    <source>
        <dbReference type="SAM" id="MobiDB-lite"/>
    </source>
</evidence>
<feature type="compositionally biased region" description="Polar residues" evidence="1">
    <location>
        <begin position="210"/>
        <end position="239"/>
    </location>
</feature>
<reference evidence="2" key="1">
    <citation type="submission" date="2021-03" db="EMBL/GenBank/DDBJ databases">
        <title>Draft genome sequence of rust myrtle Austropuccinia psidii MF-1, a brazilian biotype.</title>
        <authorList>
            <person name="Quecine M.C."/>
            <person name="Pachon D.M.R."/>
            <person name="Bonatelli M.L."/>
            <person name="Correr F.H."/>
            <person name="Franceschini L.M."/>
            <person name="Leite T.F."/>
            <person name="Margarido G.R.A."/>
            <person name="Almeida C.A."/>
            <person name="Ferrarezi J.A."/>
            <person name="Labate C.A."/>
        </authorList>
    </citation>
    <scope>NUCLEOTIDE SEQUENCE</scope>
    <source>
        <strain evidence="2">MF-1</strain>
    </source>
</reference>
<evidence type="ECO:0000313" key="3">
    <source>
        <dbReference type="Proteomes" id="UP000765509"/>
    </source>
</evidence>
<feature type="region of interest" description="Disordered" evidence="1">
    <location>
        <begin position="62"/>
        <end position="83"/>
    </location>
</feature>
<feature type="compositionally biased region" description="Basic residues" evidence="1">
    <location>
        <begin position="254"/>
        <end position="267"/>
    </location>
</feature>
<protein>
    <submittedName>
        <fullName evidence="2">Uncharacterized protein</fullName>
    </submittedName>
</protein>
<proteinExistence type="predicted"/>
<dbReference type="Proteomes" id="UP000765509">
    <property type="component" value="Unassembled WGS sequence"/>
</dbReference>